<dbReference type="PIRSF" id="PIRSF006593">
    <property type="entry name" value="UCP006593"/>
    <property type="match status" value="1"/>
</dbReference>
<gene>
    <name evidence="2" type="ordered locus">Metfor_1018</name>
</gene>
<dbReference type="InterPro" id="IPR014444">
    <property type="entry name" value="PH1575-like"/>
</dbReference>
<dbReference type="Proteomes" id="UP000010824">
    <property type="component" value="Chromosome"/>
</dbReference>
<keyword evidence="3" id="KW-1185">Reference proteome</keyword>
<organism evidence="2 3">
    <name type="scientific">Methanoregula formicica (strain DSM 22288 / NBRC 105244 / SMSP)</name>
    <dbReference type="NCBI Taxonomy" id="593750"/>
    <lineage>
        <taxon>Archaea</taxon>
        <taxon>Methanobacteriati</taxon>
        <taxon>Methanobacteriota</taxon>
        <taxon>Stenosarchaea group</taxon>
        <taxon>Methanomicrobia</taxon>
        <taxon>Methanomicrobiales</taxon>
        <taxon>Methanoregulaceae</taxon>
        <taxon>Methanoregula</taxon>
    </lineage>
</organism>
<sequence>MKITDTCTDCLLSRVSLECSLCGADVPLTEETVRACRQVMEELRNQSLSHPQIASRIHRRAYELLGSHDPFDELKRSGNRQAMDVCRQVRGSLHTFRDHVHAAVIANIFDYAVKGHEVTDDFYSFFTTEIQKQLYIDDTEKILPLCRRVVYLSDNCGEIVFDKLLIRYLKSQGAHITLAVKETPLLNDATLEDARALGLDRMVDHLTSSGGGDRAEIGFNRDLIPGDLKEAIDSCTIIIAKGMANFESISEMNDLPPVAYLLAAKCGPVAAELGVPVGVKVAKLRM</sequence>
<dbReference type="HOGENOM" id="CLU_071520_1_0_2"/>
<dbReference type="InterPro" id="IPR036075">
    <property type="entry name" value="ARMT-1-like_metal-bd_sf"/>
</dbReference>
<dbReference type="GeneID" id="14310331"/>
<accession>L0HDH7</accession>
<reference evidence="2 3" key="2">
    <citation type="journal article" date="2014" name="Genome Announc.">
        <title>Complete Genome Sequence of Methanoregula formicica SMSPT, a Mesophilic Hydrogenotrophic Methanogen Isolated from a Methanogenic Upflow Anaerobic Sludge Blanket Reactor.</title>
        <authorList>
            <person name="Yamamoto K."/>
            <person name="Tamaki H."/>
            <person name="Cadillo-Quiroz H."/>
            <person name="Imachi H."/>
            <person name="Kyrpides N."/>
            <person name="Woyke T."/>
            <person name="Goodwin L."/>
            <person name="Zinder S.H."/>
            <person name="Kamagata Y."/>
            <person name="Liu W.T."/>
        </authorList>
    </citation>
    <scope>NUCLEOTIDE SEQUENCE [LARGE SCALE GENOMIC DNA]</scope>
    <source>
        <strain evidence="3">DSM 22288 / NBRC 105244 / SMSP</strain>
    </source>
</reference>
<dbReference type="STRING" id="593750.Metfor_1018"/>
<dbReference type="OrthoDB" id="359165at2157"/>
<dbReference type="Gene3D" id="1.10.285.20">
    <property type="entry name" value="Uncharacterised protein PF01937, DUF89, domain 2"/>
    <property type="match status" value="1"/>
</dbReference>
<dbReference type="Gene3D" id="1.10.8.380">
    <property type="entry name" value="Uncharacterised protein PF01937, DUF89, domain 1"/>
    <property type="match status" value="1"/>
</dbReference>
<proteinExistence type="predicted"/>
<dbReference type="EMBL" id="CP003167">
    <property type="protein sequence ID" value="AGB02070.1"/>
    <property type="molecule type" value="Genomic_DNA"/>
</dbReference>
<name>L0HDH7_METFS</name>
<evidence type="ECO:0000313" key="3">
    <source>
        <dbReference type="Proteomes" id="UP000010824"/>
    </source>
</evidence>
<dbReference type="AlphaFoldDB" id="L0HDH7"/>
<evidence type="ECO:0000313" key="2">
    <source>
        <dbReference type="EMBL" id="AGB02070.1"/>
    </source>
</evidence>
<reference evidence="3" key="1">
    <citation type="submission" date="2011-12" db="EMBL/GenBank/DDBJ databases">
        <title>Complete sequence of Methanoregula formicicum SMSP.</title>
        <authorList>
            <person name="Lucas S."/>
            <person name="Han J."/>
            <person name="Lapidus A."/>
            <person name="Cheng J.-F."/>
            <person name="Goodwin L."/>
            <person name="Pitluck S."/>
            <person name="Peters L."/>
            <person name="Ovchinnikova G."/>
            <person name="Teshima H."/>
            <person name="Detter J.C."/>
            <person name="Han C."/>
            <person name="Tapia R."/>
            <person name="Land M."/>
            <person name="Hauser L."/>
            <person name="Kyrpides N."/>
            <person name="Ivanova N."/>
            <person name="Pagani I."/>
            <person name="Imachi H."/>
            <person name="Tamaki H."/>
            <person name="Sekiguchi Y."/>
            <person name="Kamagata Y."/>
            <person name="Cadillo-Quiroz H."/>
            <person name="Zinder S."/>
            <person name="Liu W.-T."/>
            <person name="Woyke T."/>
        </authorList>
    </citation>
    <scope>NUCLEOTIDE SEQUENCE [LARGE SCALE GENOMIC DNA]</scope>
    <source>
        <strain evidence="3">DSM 22288 / NBRC 105244 / SMSP</strain>
    </source>
</reference>
<dbReference type="Gene3D" id="3.40.50.10880">
    <property type="entry name" value="Uncharacterised protein PF01937, DUF89, domain 3"/>
    <property type="match status" value="1"/>
</dbReference>
<dbReference type="eggNOG" id="arCOG04410">
    <property type="taxonomic scope" value="Archaea"/>
</dbReference>
<evidence type="ECO:0000259" key="1">
    <source>
        <dbReference type="Pfam" id="PF01937"/>
    </source>
</evidence>
<dbReference type="Pfam" id="PF01937">
    <property type="entry name" value="ARMT1-like_dom"/>
    <property type="match status" value="1"/>
</dbReference>
<protein>
    <recommendedName>
        <fullName evidence="1">Damage-control phosphatase ARMT1-like metal-binding domain-containing protein</fullName>
    </recommendedName>
</protein>
<dbReference type="InParanoid" id="L0HDH7"/>
<dbReference type="SUPFAM" id="SSF111321">
    <property type="entry name" value="AF1104-like"/>
    <property type="match status" value="1"/>
</dbReference>
<dbReference type="InterPro" id="IPR002791">
    <property type="entry name" value="ARMT1-like_metal-bd"/>
</dbReference>
<dbReference type="RefSeq" id="WP_015285034.1">
    <property type="nucleotide sequence ID" value="NC_019943.1"/>
</dbReference>
<dbReference type="KEGG" id="mfo:Metfor_1018"/>
<feature type="domain" description="Damage-control phosphatase ARMT1-like metal-binding" evidence="1">
    <location>
        <begin position="5"/>
        <end position="280"/>
    </location>
</feature>